<dbReference type="AlphaFoldDB" id="A0A923MBY0"/>
<dbReference type="PIRSF" id="PIRSF007580">
    <property type="entry name" value="UCP07580"/>
    <property type="match status" value="1"/>
</dbReference>
<dbReference type="PANTHER" id="PTHR39456:SF1">
    <property type="entry name" value="METAL-DEPENDENT HYDROLASE"/>
    <property type="match status" value="1"/>
</dbReference>
<dbReference type="PANTHER" id="PTHR39456">
    <property type="entry name" value="METAL-DEPENDENT HYDROLASE"/>
    <property type="match status" value="1"/>
</dbReference>
<gene>
    <name evidence="1" type="ORF">H8R02_19020</name>
</gene>
<dbReference type="EMBL" id="JACORU010000007">
    <property type="protein sequence ID" value="MBC5766569.1"/>
    <property type="molecule type" value="Genomic_DNA"/>
</dbReference>
<dbReference type="Proteomes" id="UP000596827">
    <property type="component" value="Unassembled WGS sequence"/>
</dbReference>
<sequence>MTDLVVRRLLVDMEKPIERHWCAGDAFRTALFDALSMSFPVGEQFFIDSVRNGFKALAPDEQERFRAEVQGFIGQEATHRRLHSLYNAHLLKLGLKNEWEPRARERLKMMEGQDIRHWLGITAANEHFTAILADFMLKNADLLGDRDERLKTLWLWHSAEESEHKSTAFDLYEALGGSYEWRVTWMKRITTIFLMDTLRQTVLNLKSDGTLWKWSTWKSAASYLFGKRGLVTLTYKPWREYFRRDFHPRQQDSTASEKWLADNSEVFTPVGAPA</sequence>
<dbReference type="Pfam" id="PF10118">
    <property type="entry name" value="Metal_hydrol"/>
    <property type="match status" value="1"/>
</dbReference>
<evidence type="ECO:0000313" key="1">
    <source>
        <dbReference type="EMBL" id="MBC5766569.1"/>
    </source>
</evidence>
<organism evidence="1 2">
    <name type="scientific">Ramlibacter albus</name>
    <dbReference type="NCBI Taxonomy" id="2079448"/>
    <lineage>
        <taxon>Bacteria</taxon>
        <taxon>Pseudomonadati</taxon>
        <taxon>Pseudomonadota</taxon>
        <taxon>Betaproteobacteria</taxon>
        <taxon>Burkholderiales</taxon>
        <taxon>Comamonadaceae</taxon>
        <taxon>Ramlibacter</taxon>
    </lineage>
</organism>
<protein>
    <submittedName>
        <fullName evidence="1">Metal-dependent hydrolase</fullName>
    </submittedName>
</protein>
<dbReference type="InterPro" id="IPR016516">
    <property type="entry name" value="UCP07580"/>
</dbReference>
<dbReference type="GO" id="GO:0016787">
    <property type="term" value="F:hydrolase activity"/>
    <property type="evidence" value="ECO:0007669"/>
    <property type="project" value="UniProtKB-KW"/>
</dbReference>
<dbReference type="RefSeq" id="WP_187083060.1">
    <property type="nucleotide sequence ID" value="NZ_JACORU010000007.1"/>
</dbReference>
<evidence type="ECO:0000313" key="2">
    <source>
        <dbReference type="Proteomes" id="UP000596827"/>
    </source>
</evidence>
<keyword evidence="1" id="KW-0378">Hydrolase</keyword>
<accession>A0A923MBY0</accession>
<comment type="caution">
    <text evidence="1">The sequence shown here is derived from an EMBL/GenBank/DDBJ whole genome shotgun (WGS) entry which is preliminary data.</text>
</comment>
<proteinExistence type="predicted"/>
<reference evidence="1" key="1">
    <citation type="submission" date="2020-08" db="EMBL/GenBank/DDBJ databases">
        <title>Ramlibacter sp. GTP1 16S ribosomal RNA gene genome sequencing and assembly.</title>
        <authorList>
            <person name="Kang M."/>
        </authorList>
    </citation>
    <scope>NUCLEOTIDE SEQUENCE</scope>
    <source>
        <strain evidence="1">GTP1</strain>
    </source>
</reference>
<keyword evidence="2" id="KW-1185">Reference proteome</keyword>
<name>A0A923MBY0_9BURK</name>